<gene>
    <name evidence="3" type="ORF">D9758_019094</name>
</gene>
<organism evidence="3 4">
    <name type="scientific">Tetrapyrgos nigripes</name>
    <dbReference type="NCBI Taxonomy" id="182062"/>
    <lineage>
        <taxon>Eukaryota</taxon>
        <taxon>Fungi</taxon>
        <taxon>Dikarya</taxon>
        <taxon>Basidiomycota</taxon>
        <taxon>Agaricomycotina</taxon>
        <taxon>Agaricomycetes</taxon>
        <taxon>Agaricomycetidae</taxon>
        <taxon>Agaricales</taxon>
        <taxon>Marasmiineae</taxon>
        <taxon>Marasmiaceae</taxon>
        <taxon>Tetrapyrgos</taxon>
    </lineage>
</organism>
<name>A0A8H5EZM6_9AGAR</name>
<reference evidence="3 4" key="1">
    <citation type="journal article" date="2020" name="ISME J.">
        <title>Uncovering the hidden diversity of litter-decomposition mechanisms in mushroom-forming fungi.</title>
        <authorList>
            <person name="Floudas D."/>
            <person name="Bentzer J."/>
            <person name="Ahren D."/>
            <person name="Johansson T."/>
            <person name="Persson P."/>
            <person name="Tunlid A."/>
        </authorList>
    </citation>
    <scope>NUCLEOTIDE SEQUENCE [LARGE SCALE GENOMIC DNA]</scope>
    <source>
        <strain evidence="3 4">CBS 291.85</strain>
    </source>
</reference>
<sequence length="237" mass="26591">MHNASLTFEMMLPASLLFTNFIATSTIGYKTCSSKIHLEDSYKHNNGFKVEQILIILLESGIVYCFLWILVIVTKTSSVIQASYQVGAYVGILMPHAAINMGKKDEEDEAGPSNFTMSLRFGEAARSPSASTIDIAIEPSREMESRGSREMDEVDDGIGTRSPQAGKNLDMIELYVREMKMFRWRTGLLLIVLSKISSRNRSFHLDVYATLDSSVNLNEFIRFNETTFDVLSSCIDI</sequence>
<dbReference type="Proteomes" id="UP000559256">
    <property type="component" value="Unassembled WGS sequence"/>
</dbReference>
<comment type="caution">
    <text evidence="3">The sequence shown here is derived from an EMBL/GenBank/DDBJ whole genome shotgun (WGS) entry which is preliminary data.</text>
</comment>
<feature type="region of interest" description="Disordered" evidence="1">
    <location>
        <begin position="142"/>
        <end position="162"/>
    </location>
</feature>
<dbReference type="AlphaFoldDB" id="A0A8H5EZM6"/>
<dbReference type="OrthoDB" id="3174341at2759"/>
<keyword evidence="4" id="KW-1185">Reference proteome</keyword>
<dbReference type="EMBL" id="JAACJM010000453">
    <property type="protein sequence ID" value="KAF5318284.1"/>
    <property type="molecule type" value="Genomic_DNA"/>
</dbReference>
<proteinExistence type="predicted"/>
<evidence type="ECO:0000313" key="3">
    <source>
        <dbReference type="EMBL" id="KAF5318284.1"/>
    </source>
</evidence>
<feature type="compositionally biased region" description="Basic and acidic residues" evidence="1">
    <location>
        <begin position="142"/>
        <end position="151"/>
    </location>
</feature>
<accession>A0A8H5EZM6</accession>
<evidence type="ECO:0000313" key="4">
    <source>
        <dbReference type="Proteomes" id="UP000559256"/>
    </source>
</evidence>
<keyword evidence="2" id="KW-0812">Transmembrane</keyword>
<protein>
    <submittedName>
        <fullName evidence="3">Uncharacterized protein</fullName>
    </submittedName>
</protein>
<evidence type="ECO:0000256" key="1">
    <source>
        <dbReference type="SAM" id="MobiDB-lite"/>
    </source>
</evidence>
<keyword evidence="2" id="KW-0472">Membrane</keyword>
<evidence type="ECO:0000256" key="2">
    <source>
        <dbReference type="SAM" id="Phobius"/>
    </source>
</evidence>
<feature type="transmembrane region" description="Helical" evidence="2">
    <location>
        <begin position="52"/>
        <end position="73"/>
    </location>
</feature>
<keyword evidence="2" id="KW-1133">Transmembrane helix</keyword>